<dbReference type="InterPro" id="IPR045079">
    <property type="entry name" value="Oxoprolinase-like"/>
</dbReference>
<protein>
    <submittedName>
        <fullName evidence="2">N-methylhydantoinase B</fullName>
    </submittedName>
</protein>
<evidence type="ECO:0000313" key="3">
    <source>
        <dbReference type="Proteomes" id="UP001319827"/>
    </source>
</evidence>
<dbReference type="PANTHER" id="PTHR11365:SF23">
    <property type="entry name" value="HYPOTHETICAL 5-OXOPROLINASE (EUROFUNG)-RELATED"/>
    <property type="match status" value="1"/>
</dbReference>
<gene>
    <name evidence="2" type="primary">hyuB</name>
    <name evidence="2" type="ORF">DESUT3_01550</name>
</gene>
<dbReference type="Proteomes" id="UP001319827">
    <property type="component" value="Chromosome"/>
</dbReference>
<name>A0ABN6DV82_9BACT</name>
<reference evidence="2 3" key="1">
    <citation type="journal article" date="2016" name="C (Basel)">
        <title>Selective Growth of and Electricity Production by Marine Exoelectrogenic Bacteria in Self-Aggregated Hydrogel of Microbially Reduced Graphene Oxide.</title>
        <authorList>
            <person name="Yoshida N."/>
            <person name="Goto Y."/>
            <person name="Miyata Y."/>
        </authorList>
    </citation>
    <scope>NUCLEOTIDE SEQUENCE [LARGE SCALE GENOMIC DNA]</scope>
    <source>
        <strain evidence="2 3">NIT-T3</strain>
    </source>
</reference>
<sequence length="524" mass="55764">MQKAIDPIRLEVLKNRFTSLTEEMGAVLMRTAFSPNIKERRDFSCALFDRSGQMIAQAAHIPVHLGSMPLSVAAALERNDLAPGDMILLNDPYRGGTHLPDVTLVTPVFLGEDAPEFFLANRAHHADVGGMSAGSLPLSTEIFQEGLRIPPVKIVRGGQLDRELLAMFLANVRTPVEREGDLTAQLAANRVGERRLREIVGQYGLAEAECYCGALLDYGAKLMAEVIAAIPDGSYRFEDFLDDDGVGEAPVPIRCTLTVEGERATVDFSESSTQVAGCVNAVRAITLSAVFYVFRLLAPEEIPNNAGCMRPVEVITKPGTVVDCRFPAAVAGGNVETSQRLVDVLLGALARALPERIPAASGGSMNNLTIGGVDPRSGELFAYYETIAGGAGAGPAGIGASGIQTHMTNTLNTPVEALEHAYPLRARRYRLRDGSGGSGRHRGGDGVVKEWELLGDARITLISERRRTAPYGLQGGAAGARGRNRLLRNGKVTELPGKCSIEGKAGDRLIVETPGGGGWGGLKS</sequence>
<dbReference type="Pfam" id="PF02538">
    <property type="entry name" value="Hydantoinase_B"/>
    <property type="match status" value="1"/>
</dbReference>
<proteinExistence type="predicted"/>
<dbReference type="PANTHER" id="PTHR11365">
    <property type="entry name" value="5-OXOPROLINASE RELATED"/>
    <property type="match status" value="1"/>
</dbReference>
<organism evidence="2 3">
    <name type="scientific">Desulfuromonas versatilis</name>
    <dbReference type="NCBI Taxonomy" id="2802975"/>
    <lineage>
        <taxon>Bacteria</taxon>
        <taxon>Pseudomonadati</taxon>
        <taxon>Thermodesulfobacteriota</taxon>
        <taxon>Desulfuromonadia</taxon>
        <taxon>Desulfuromonadales</taxon>
        <taxon>Desulfuromonadaceae</taxon>
        <taxon>Desulfuromonas</taxon>
    </lineage>
</organism>
<evidence type="ECO:0000313" key="2">
    <source>
        <dbReference type="EMBL" id="BCR03086.1"/>
    </source>
</evidence>
<evidence type="ECO:0000259" key="1">
    <source>
        <dbReference type="Pfam" id="PF02538"/>
    </source>
</evidence>
<accession>A0ABN6DV82</accession>
<reference evidence="2 3" key="2">
    <citation type="journal article" date="2021" name="Int. J. Syst. Evol. Microbiol.">
        <title>Isolation and Polyphasic Characterization of Desulfuromonas versatilis sp. Nov., an Electrogenic Bacteria Capable of Versatile Metabolism Isolated from a Graphene Oxide-Reducing Enrichment Culture.</title>
        <authorList>
            <person name="Xie L."/>
            <person name="Yoshida N."/>
            <person name="Ishii S."/>
            <person name="Meng L."/>
        </authorList>
    </citation>
    <scope>NUCLEOTIDE SEQUENCE [LARGE SCALE GENOMIC DNA]</scope>
    <source>
        <strain evidence="2 3">NIT-T3</strain>
    </source>
</reference>
<feature type="domain" description="Hydantoinase B/oxoprolinase" evidence="1">
    <location>
        <begin position="6"/>
        <end position="520"/>
    </location>
</feature>
<keyword evidence="3" id="KW-1185">Reference proteome</keyword>
<dbReference type="InterPro" id="IPR003692">
    <property type="entry name" value="Hydantoinase_B"/>
</dbReference>
<dbReference type="RefSeq" id="WP_221250564.1">
    <property type="nucleotide sequence ID" value="NZ_AP024355.1"/>
</dbReference>
<dbReference type="EMBL" id="AP024355">
    <property type="protein sequence ID" value="BCR03086.1"/>
    <property type="molecule type" value="Genomic_DNA"/>
</dbReference>